<dbReference type="GO" id="GO:0016757">
    <property type="term" value="F:glycosyltransferase activity"/>
    <property type="evidence" value="ECO:0007669"/>
    <property type="project" value="UniProtKB-KW"/>
</dbReference>
<comment type="subcellular location">
    <subcellularLocation>
        <location evidence="1">Membrane</location>
        <topology evidence="1">Multi-pass membrane protein</topology>
    </subcellularLocation>
</comment>
<feature type="transmembrane region" description="Helical" evidence="7">
    <location>
        <begin position="236"/>
        <end position="258"/>
    </location>
</feature>
<feature type="domain" description="Glycosyltransferase 2-like" evidence="8">
    <location>
        <begin position="25"/>
        <end position="166"/>
    </location>
</feature>
<dbReference type="PANTHER" id="PTHR48090:SF1">
    <property type="entry name" value="PROPHAGE BACTOPRENOL GLUCOSYL TRANSFERASE HOMOLOG"/>
    <property type="match status" value="1"/>
</dbReference>
<dbReference type="GO" id="GO:0005886">
    <property type="term" value="C:plasma membrane"/>
    <property type="evidence" value="ECO:0007669"/>
    <property type="project" value="TreeGrafter"/>
</dbReference>
<protein>
    <submittedName>
        <fullName evidence="9">Dolichol-phosphate mannosyltransferase</fullName>
    </submittedName>
</protein>
<dbReference type="Gene3D" id="3.90.550.10">
    <property type="entry name" value="Spore Coat Polysaccharide Biosynthesis Protein SpsA, Chain A"/>
    <property type="match status" value="1"/>
</dbReference>
<reference evidence="9 10" key="1">
    <citation type="submission" date="2016-10" db="EMBL/GenBank/DDBJ databases">
        <authorList>
            <person name="Varghese N."/>
            <person name="Submissions S."/>
        </authorList>
    </citation>
    <scope>NUCLEOTIDE SEQUENCE [LARGE SCALE GENOMIC DNA]</scope>
    <source>
        <strain evidence="9 10">DSM 29073</strain>
    </source>
</reference>
<dbReference type="AlphaFoldDB" id="A0A8G2F1Q9"/>
<evidence type="ECO:0000313" key="10">
    <source>
        <dbReference type="Proteomes" id="UP000236725"/>
    </source>
</evidence>
<keyword evidence="4 7" id="KW-0812">Transmembrane</keyword>
<evidence type="ECO:0000256" key="3">
    <source>
        <dbReference type="ARBA" id="ARBA00022679"/>
    </source>
</evidence>
<comment type="caution">
    <text evidence="9">The sequence shown here is derived from an EMBL/GenBank/DDBJ whole genome shotgun (WGS) entry which is preliminary data.</text>
</comment>
<keyword evidence="5 7" id="KW-1133">Transmembrane helix</keyword>
<keyword evidence="2 9" id="KW-0328">Glycosyltransferase</keyword>
<evidence type="ECO:0000259" key="8">
    <source>
        <dbReference type="Pfam" id="PF00535"/>
    </source>
</evidence>
<sequence>MSDKLLSIILLSYYSGERICTSYFQLKELLDGENIPFEFIVMDDGSTDMSFEIAKKLGSKYSNVKAYQLSRNYTSNYSWFAGLSVCKGACAIALPDDEQQPYHTIIDMYRLWEQGHKVIIPNRITRDDPWSSRIFSICYYKIINVLSEITYPEGGADLAFIDREVIDVLNNRIHPINTAVIPEIFRLGFSPLYFPYERPLGLNQGKSRWTFKKKIRLAKDVFFSSSSFPIKFITNLGFWTAFLSVVVMIFYGYIALFGNRQFWGVIVPGWVSIILFITFFGGLILLSLGIIAEYIWRIYEEVKGRPGYIIKKNE</sequence>
<dbReference type="InterPro" id="IPR029044">
    <property type="entry name" value="Nucleotide-diphossugar_trans"/>
</dbReference>
<dbReference type="Proteomes" id="UP000236725">
    <property type="component" value="Unassembled WGS sequence"/>
</dbReference>
<accession>A0A8G2F1Q9</accession>
<dbReference type="Pfam" id="PF00535">
    <property type="entry name" value="Glycos_transf_2"/>
    <property type="match status" value="1"/>
</dbReference>
<evidence type="ECO:0000256" key="7">
    <source>
        <dbReference type="SAM" id="Phobius"/>
    </source>
</evidence>
<evidence type="ECO:0000313" key="9">
    <source>
        <dbReference type="EMBL" id="SEF98835.1"/>
    </source>
</evidence>
<keyword evidence="3 9" id="KW-0808">Transferase</keyword>
<evidence type="ECO:0000256" key="5">
    <source>
        <dbReference type="ARBA" id="ARBA00022989"/>
    </source>
</evidence>
<keyword evidence="10" id="KW-1185">Reference proteome</keyword>
<proteinExistence type="predicted"/>
<gene>
    <name evidence="9" type="ORF">SAMN05444001_11151</name>
</gene>
<dbReference type="RefSeq" id="WP_103983631.1">
    <property type="nucleotide sequence ID" value="NZ_FNVS01000011.1"/>
</dbReference>
<dbReference type="EMBL" id="FNVS01000011">
    <property type="protein sequence ID" value="SEF98835.1"/>
    <property type="molecule type" value="Genomic_DNA"/>
</dbReference>
<evidence type="ECO:0000256" key="6">
    <source>
        <dbReference type="ARBA" id="ARBA00023136"/>
    </source>
</evidence>
<dbReference type="InterPro" id="IPR050256">
    <property type="entry name" value="Glycosyltransferase_2"/>
</dbReference>
<organism evidence="9 10">
    <name type="scientific">Parabacteroides chinchillae</name>
    <dbReference type="NCBI Taxonomy" id="871327"/>
    <lineage>
        <taxon>Bacteria</taxon>
        <taxon>Pseudomonadati</taxon>
        <taxon>Bacteroidota</taxon>
        <taxon>Bacteroidia</taxon>
        <taxon>Bacteroidales</taxon>
        <taxon>Tannerellaceae</taxon>
        <taxon>Parabacteroides</taxon>
    </lineage>
</organism>
<dbReference type="SUPFAM" id="SSF53448">
    <property type="entry name" value="Nucleotide-diphospho-sugar transferases"/>
    <property type="match status" value="1"/>
</dbReference>
<keyword evidence="6 7" id="KW-0472">Membrane</keyword>
<feature type="transmembrane region" description="Helical" evidence="7">
    <location>
        <begin position="270"/>
        <end position="296"/>
    </location>
</feature>
<evidence type="ECO:0000256" key="4">
    <source>
        <dbReference type="ARBA" id="ARBA00022692"/>
    </source>
</evidence>
<evidence type="ECO:0000256" key="1">
    <source>
        <dbReference type="ARBA" id="ARBA00004141"/>
    </source>
</evidence>
<dbReference type="PANTHER" id="PTHR48090">
    <property type="entry name" value="UNDECAPRENYL-PHOSPHATE 4-DEOXY-4-FORMAMIDO-L-ARABINOSE TRANSFERASE-RELATED"/>
    <property type="match status" value="1"/>
</dbReference>
<dbReference type="InterPro" id="IPR001173">
    <property type="entry name" value="Glyco_trans_2-like"/>
</dbReference>
<evidence type="ECO:0000256" key="2">
    <source>
        <dbReference type="ARBA" id="ARBA00022676"/>
    </source>
</evidence>
<name>A0A8G2F1Q9_9BACT</name>